<dbReference type="RefSeq" id="WP_088620472.1">
    <property type="nucleotide sequence ID" value="NZ_CP022129.1"/>
</dbReference>
<feature type="chain" id="PRO_5012961315" evidence="1">
    <location>
        <begin position="33"/>
        <end position="686"/>
    </location>
</feature>
<evidence type="ECO:0000313" key="3">
    <source>
        <dbReference type="Proteomes" id="UP000197019"/>
    </source>
</evidence>
<sequence>MPAKPCRVTPQRRFCRIFLTALLTVGSGEVFAGLPPLPDTYPMAMTFHAFDKINKGSPAFDDALGKQAPYLFIHGAGNAQKTHAVKARWPDKIVTLQDAYGGVSEEDYANVWPGHLLYKPGTLSSQNISPQDTVISVQDPSLIVKNARRLEKMQKKTPLALIIYALDKAGKPDWSHAEHLVAERIDGQKITVKRGQWGSKALAFEAGKTVIAPHMMFWARQWQVNFSLHSPRGGAGNLTAAEWYARHAADNLAQASADGIEFDVGRWTWGAPEQQAMDIDNDRVADYGYLDGVNSFGLGGRVFFRELRRLVGPDKIIQADSNDAMFGVRGWQYLNGVQLESFPAANHFDRFSTAFLHLRMWAENAQALPHISYPFTKTPTTVYANARNADGSKTDARFRIGLAAACLTGMPHPFASLGNLKFDPANVIANDDGSNQHFGVFAWDEYQGGDRHDWHWLGRPLAPAQQDLSDLGTADLLTGTSWRWVTDKGFTAKPSGQNAMTVEHIPANILPEQMWYGVRYEPNGGLKTLQANQDYTLVFDAQGDDSWHYAGQDFAQVPRMLVISGAADTKKAAAPLSVLIDSTPRTYRVSFVADGSPAAVFGIAEQLGKTTLNAVKLYAGSAEHWSREFANGMVLLNMGHKPWHATVQKDLYRHLKGTQAPEVNTGETVGSDVLVPPQDAVFLIKR</sequence>
<reference evidence="2 3" key="1">
    <citation type="submission" date="2017-06" db="EMBL/GenBank/DDBJ databases">
        <title>Genome Sequencing of the methanotroph Methylovulum psychrotolerants str. HV10-M2 isolated from a high-altitude environment.</title>
        <authorList>
            <person name="Mateos-Rivera A."/>
        </authorList>
    </citation>
    <scope>NUCLEOTIDE SEQUENCE [LARGE SCALE GENOMIC DNA]</scope>
    <source>
        <strain evidence="2 3">HV10_M2</strain>
    </source>
</reference>
<keyword evidence="3" id="KW-1185">Reference proteome</keyword>
<proteinExistence type="predicted"/>
<organism evidence="2 3">
    <name type="scientific">Methylovulum psychrotolerans</name>
    <dbReference type="NCBI Taxonomy" id="1704499"/>
    <lineage>
        <taxon>Bacteria</taxon>
        <taxon>Pseudomonadati</taxon>
        <taxon>Pseudomonadota</taxon>
        <taxon>Gammaproteobacteria</taxon>
        <taxon>Methylococcales</taxon>
        <taxon>Methylococcaceae</taxon>
        <taxon>Methylovulum</taxon>
    </lineage>
</organism>
<name>A0A1Z4C248_9GAMM</name>
<feature type="signal peptide" evidence="1">
    <location>
        <begin position="1"/>
        <end position="32"/>
    </location>
</feature>
<dbReference type="OrthoDB" id="1438534at2"/>
<dbReference type="EMBL" id="CP022129">
    <property type="protein sequence ID" value="ASF47601.1"/>
    <property type="molecule type" value="Genomic_DNA"/>
</dbReference>
<keyword evidence="1" id="KW-0732">Signal</keyword>
<dbReference type="AlphaFoldDB" id="A0A1Z4C248"/>
<accession>A0A1Z4C248</accession>
<evidence type="ECO:0000256" key="1">
    <source>
        <dbReference type="SAM" id="SignalP"/>
    </source>
</evidence>
<dbReference type="Proteomes" id="UP000197019">
    <property type="component" value="Chromosome"/>
</dbReference>
<gene>
    <name evidence="2" type="ORF">CEK71_16875</name>
</gene>
<dbReference type="KEGG" id="mpsy:CEK71_16875"/>
<evidence type="ECO:0000313" key="2">
    <source>
        <dbReference type="EMBL" id="ASF47601.1"/>
    </source>
</evidence>
<protein>
    <submittedName>
        <fullName evidence="2">Uncharacterized protein</fullName>
    </submittedName>
</protein>